<keyword evidence="11" id="KW-0479">Metal-binding</keyword>
<evidence type="ECO:0000256" key="9">
    <source>
        <dbReference type="ARBA" id="ARBA00023049"/>
    </source>
</evidence>
<evidence type="ECO:0000256" key="1">
    <source>
        <dbReference type="ARBA" id="ARBA00001947"/>
    </source>
</evidence>
<dbReference type="Proteomes" id="UP001168613">
    <property type="component" value="Unassembled WGS sequence"/>
</dbReference>
<dbReference type="PANTHER" id="PTHR42837:SF2">
    <property type="entry name" value="MEMBRANE METALLOPROTEASE ARASP2, CHLOROPLASTIC-RELATED"/>
    <property type="match status" value="1"/>
</dbReference>
<evidence type="ECO:0000259" key="12">
    <source>
        <dbReference type="SMART" id="SM00228"/>
    </source>
</evidence>
<dbReference type="Pfam" id="PF17820">
    <property type="entry name" value="PDZ_6"/>
    <property type="match status" value="1"/>
</dbReference>
<protein>
    <recommendedName>
        <fullName evidence="11">Zinc metalloprotease</fullName>
        <ecNumber evidence="11">3.4.24.-</ecNumber>
    </recommendedName>
</protein>
<keyword evidence="10 11" id="KW-0472">Membrane</keyword>
<keyword evidence="4" id="KW-0645">Protease</keyword>
<dbReference type="NCBIfam" id="TIGR00054">
    <property type="entry name" value="RIP metalloprotease RseP"/>
    <property type="match status" value="1"/>
</dbReference>
<organism evidence="13 14">
    <name type="scientific">Alcaligenes endophyticus</name>
    <dbReference type="NCBI Taxonomy" id="1929088"/>
    <lineage>
        <taxon>Bacteria</taxon>
        <taxon>Pseudomonadati</taxon>
        <taxon>Pseudomonadota</taxon>
        <taxon>Betaproteobacteria</taxon>
        <taxon>Burkholderiales</taxon>
        <taxon>Alcaligenaceae</taxon>
        <taxon>Alcaligenes</taxon>
    </lineage>
</organism>
<sequence>MGHYLAARACGVHVEKFSFGFGQSLLRRYDKRGTEWAISAIPLGGYVRMRDTAWPGASQAEQASCFENKSLLQRAFIVFAGPLANFLLAVFFFAWIGMLGITMPAALLGTPDAQSPAALAGVQQGDRLLAIDGKGIDSWGDVRWQLLEVLPKGGDISLQIETAQGDRVERNLYLPPNALNPDHTTDPLESTGLTLAQPKTVVEKVLSGAGERAGLQAGDVIVQAGELHHPSANSFIQLVQQSADQPFMLQVLRGGQILSLQIQPDAVLNDQSQAMGKIAVVVRPDYELRQVNYGLVGSVKYGIQRTYETVKLLAKMMFYLVSGDVSTKNLSGPIGIADQAGQTAKIGLVAYLSFIAMINVSMGILNLLPIPMLDGGHLLYYAIEAVRGRPLSLAWQMATRRLGFVILAALTVFALFNDVTRLFS</sequence>
<dbReference type="InterPro" id="IPR008915">
    <property type="entry name" value="Peptidase_M50"/>
</dbReference>
<dbReference type="InterPro" id="IPR036034">
    <property type="entry name" value="PDZ_sf"/>
</dbReference>
<dbReference type="InterPro" id="IPR004387">
    <property type="entry name" value="Pept_M50_Zn"/>
</dbReference>
<feature type="domain" description="PDZ" evidence="12">
    <location>
        <begin position="189"/>
        <end position="255"/>
    </location>
</feature>
<keyword evidence="8 11" id="KW-1133">Transmembrane helix</keyword>
<dbReference type="SMART" id="SM00228">
    <property type="entry name" value="PDZ"/>
    <property type="match status" value="2"/>
</dbReference>
<evidence type="ECO:0000256" key="10">
    <source>
        <dbReference type="ARBA" id="ARBA00023136"/>
    </source>
</evidence>
<evidence type="ECO:0000256" key="8">
    <source>
        <dbReference type="ARBA" id="ARBA00022989"/>
    </source>
</evidence>
<dbReference type="InterPro" id="IPR001478">
    <property type="entry name" value="PDZ"/>
</dbReference>
<dbReference type="Pfam" id="PF02163">
    <property type="entry name" value="Peptidase_M50"/>
    <property type="match status" value="1"/>
</dbReference>
<dbReference type="InterPro" id="IPR041489">
    <property type="entry name" value="PDZ_6"/>
</dbReference>
<evidence type="ECO:0000256" key="7">
    <source>
        <dbReference type="ARBA" id="ARBA00022833"/>
    </source>
</evidence>
<accession>A0ABT8EJB0</accession>
<dbReference type="RefSeq" id="WP_266124201.1">
    <property type="nucleotide sequence ID" value="NZ_JAJHNU010000002.1"/>
</dbReference>
<dbReference type="EMBL" id="JAJHNU010000002">
    <property type="protein sequence ID" value="MDN4121378.1"/>
    <property type="molecule type" value="Genomic_DNA"/>
</dbReference>
<dbReference type="PANTHER" id="PTHR42837">
    <property type="entry name" value="REGULATOR OF SIGMA-E PROTEASE RSEP"/>
    <property type="match status" value="1"/>
</dbReference>
<keyword evidence="14" id="KW-1185">Reference proteome</keyword>
<comment type="similarity">
    <text evidence="3 11">Belongs to the peptidase M50B family.</text>
</comment>
<feature type="transmembrane region" description="Helical" evidence="11">
    <location>
        <begin position="76"/>
        <end position="96"/>
    </location>
</feature>
<comment type="subcellular location">
    <subcellularLocation>
        <location evidence="2">Membrane</location>
        <topology evidence="2">Multi-pass membrane protein</topology>
    </subcellularLocation>
</comment>
<gene>
    <name evidence="13" type="primary">rseP</name>
    <name evidence="13" type="ORF">LMS43_08770</name>
</gene>
<evidence type="ECO:0000256" key="5">
    <source>
        <dbReference type="ARBA" id="ARBA00022692"/>
    </source>
</evidence>
<evidence type="ECO:0000256" key="2">
    <source>
        <dbReference type="ARBA" id="ARBA00004141"/>
    </source>
</evidence>
<proteinExistence type="inferred from homology"/>
<dbReference type="CDD" id="cd06163">
    <property type="entry name" value="S2P-M50_PDZ_RseP-like"/>
    <property type="match status" value="2"/>
</dbReference>
<dbReference type="EC" id="3.4.24.-" evidence="11"/>
<evidence type="ECO:0000256" key="3">
    <source>
        <dbReference type="ARBA" id="ARBA00007931"/>
    </source>
</evidence>
<reference evidence="13" key="1">
    <citation type="submission" date="2021-11" db="EMBL/GenBank/DDBJ databases">
        <title>Draft genome sequence of Alcaligenes endophyticus type strain CCUG 75668T.</title>
        <authorList>
            <person name="Salva-Serra F."/>
            <person name="Duran R.E."/>
            <person name="Seeger M."/>
            <person name="Moore E.R.B."/>
            <person name="Jaen-Luchoro D."/>
        </authorList>
    </citation>
    <scope>NUCLEOTIDE SEQUENCE</scope>
    <source>
        <strain evidence="13">CCUG 75668</strain>
    </source>
</reference>
<feature type="transmembrane region" description="Helical" evidence="11">
    <location>
        <begin position="348"/>
        <end position="373"/>
    </location>
</feature>
<feature type="domain" description="PDZ" evidence="12">
    <location>
        <begin position="97"/>
        <end position="164"/>
    </location>
</feature>
<keyword evidence="6 11" id="KW-0378">Hydrolase</keyword>
<dbReference type="GO" id="GO:0008237">
    <property type="term" value="F:metallopeptidase activity"/>
    <property type="evidence" value="ECO:0007669"/>
    <property type="project" value="UniProtKB-KW"/>
</dbReference>
<evidence type="ECO:0000256" key="4">
    <source>
        <dbReference type="ARBA" id="ARBA00022670"/>
    </source>
</evidence>
<keyword evidence="9 11" id="KW-0482">Metalloprotease</keyword>
<name>A0ABT8EJB0_9BURK</name>
<dbReference type="Gene3D" id="2.30.42.10">
    <property type="match status" value="2"/>
</dbReference>
<comment type="caution">
    <text evidence="13">The sequence shown here is derived from an EMBL/GenBank/DDBJ whole genome shotgun (WGS) entry which is preliminary data.</text>
</comment>
<comment type="cofactor">
    <cofactor evidence="1 11">
        <name>Zn(2+)</name>
        <dbReference type="ChEBI" id="CHEBI:29105"/>
    </cofactor>
</comment>
<evidence type="ECO:0000256" key="6">
    <source>
        <dbReference type="ARBA" id="ARBA00022801"/>
    </source>
</evidence>
<keyword evidence="5 11" id="KW-0812">Transmembrane</keyword>
<feature type="transmembrane region" description="Helical" evidence="11">
    <location>
        <begin position="393"/>
        <end position="416"/>
    </location>
</feature>
<keyword evidence="7 11" id="KW-0862">Zinc</keyword>
<evidence type="ECO:0000313" key="14">
    <source>
        <dbReference type="Proteomes" id="UP001168613"/>
    </source>
</evidence>
<evidence type="ECO:0000313" key="13">
    <source>
        <dbReference type="EMBL" id="MDN4121378.1"/>
    </source>
</evidence>
<evidence type="ECO:0000256" key="11">
    <source>
        <dbReference type="RuleBase" id="RU362031"/>
    </source>
</evidence>
<dbReference type="SUPFAM" id="SSF50156">
    <property type="entry name" value="PDZ domain-like"/>
    <property type="match status" value="2"/>
</dbReference>